<protein>
    <submittedName>
        <fullName evidence="4">Permease</fullName>
    </submittedName>
</protein>
<name>A0A0R3QE37_9BILA</name>
<reference evidence="2 3" key="2">
    <citation type="submission" date="2018-11" db="EMBL/GenBank/DDBJ databases">
        <authorList>
            <consortium name="Pathogen Informatics"/>
        </authorList>
    </citation>
    <scope>NUCLEOTIDE SEQUENCE [LARGE SCALE GENOMIC DNA]</scope>
</reference>
<keyword evidence="1" id="KW-0472">Membrane</keyword>
<evidence type="ECO:0000313" key="3">
    <source>
        <dbReference type="Proteomes" id="UP000280834"/>
    </source>
</evidence>
<evidence type="ECO:0000313" key="4">
    <source>
        <dbReference type="WBParaSite" id="BTMF_0000462301-mRNA-1"/>
    </source>
</evidence>
<accession>A0A0R3QE37</accession>
<sequence length="77" mass="7955">MLLAQGLIWVIPGCNPNPYALGVCAVGPYNLAPALMVAGIGGGYIAMLSLLVSVPLLSLAWFLSRRSKRLAAESGVA</sequence>
<keyword evidence="3" id="KW-1185">Reference proteome</keyword>
<evidence type="ECO:0000256" key="1">
    <source>
        <dbReference type="SAM" id="Phobius"/>
    </source>
</evidence>
<proteinExistence type="predicted"/>
<dbReference type="Proteomes" id="UP000280834">
    <property type="component" value="Unassembled WGS sequence"/>
</dbReference>
<organism evidence="4">
    <name type="scientific">Brugia timori</name>
    <dbReference type="NCBI Taxonomy" id="42155"/>
    <lineage>
        <taxon>Eukaryota</taxon>
        <taxon>Metazoa</taxon>
        <taxon>Ecdysozoa</taxon>
        <taxon>Nematoda</taxon>
        <taxon>Chromadorea</taxon>
        <taxon>Rhabditida</taxon>
        <taxon>Spirurina</taxon>
        <taxon>Spiruromorpha</taxon>
        <taxon>Filarioidea</taxon>
        <taxon>Onchocercidae</taxon>
        <taxon>Brugia</taxon>
    </lineage>
</organism>
<reference evidence="4" key="1">
    <citation type="submission" date="2017-02" db="UniProtKB">
        <authorList>
            <consortium name="WormBaseParasite"/>
        </authorList>
    </citation>
    <scope>IDENTIFICATION</scope>
</reference>
<keyword evidence="1" id="KW-1133">Transmembrane helix</keyword>
<dbReference type="EMBL" id="UZAG01003702">
    <property type="protein sequence ID" value="VDO15751.1"/>
    <property type="molecule type" value="Genomic_DNA"/>
</dbReference>
<evidence type="ECO:0000313" key="2">
    <source>
        <dbReference type="EMBL" id="VDO15751.1"/>
    </source>
</evidence>
<keyword evidence="1" id="KW-0812">Transmembrane</keyword>
<dbReference type="WBParaSite" id="BTMF_0000462301-mRNA-1">
    <property type="protein sequence ID" value="BTMF_0000462301-mRNA-1"/>
    <property type="gene ID" value="BTMF_0000462301"/>
</dbReference>
<gene>
    <name evidence="2" type="ORF">BTMF_LOCUS3918</name>
</gene>
<feature type="transmembrane region" description="Helical" evidence="1">
    <location>
        <begin position="40"/>
        <end position="63"/>
    </location>
</feature>
<dbReference type="AlphaFoldDB" id="A0A0R3QE37"/>